<dbReference type="PANTHER" id="PTHR13237:SF9">
    <property type="entry name" value="NEUROGUIDIN"/>
    <property type="match status" value="1"/>
</dbReference>
<proteinExistence type="predicted"/>
<protein>
    <submittedName>
        <fullName evidence="2">Sas10/Utp3/C1D family-domain-containing protein</fullName>
    </submittedName>
</protein>
<feature type="compositionally biased region" description="Basic and acidic residues" evidence="1">
    <location>
        <begin position="244"/>
        <end position="260"/>
    </location>
</feature>
<dbReference type="GO" id="GO:0000462">
    <property type="term" value="P:maturation of SSU-rRNA from tricistronic rRNA transcript (SSU-rRNA, 5.8S rRNA, LSU-rRNA)"/>
    <property type="evidence" value="ECO:0007669"/>
    <property type="project" value="TreeGrafter"/>
</dbReference>
<feature type="compositionally biased region" description="Basic and acidic residues" evidence="1">
    <location>
        <begin position="166"/>
        <end position="176"/>
    </location>
</feature>
<name>A0A9P9ID68_9PLEO</name>
<dbReference type="EMBL" id="JAGMWT010000016">
    <property type="protein sequence ID" value="KAH7115205.1"/>
    <property type="molecule type" value="Genomic_DNA"/>
</dbReference>
<dbReference type="AlphaFoldDB" id="A0A9P9ID68"/>
<feature type="compositionally biased region" description="Acidic residues" evidence="1">
    <location>
        <begin position="134"/>
        <end position="143"/>
    </location>
</feature>
<comment type="caution">
    <text evidence="2">The sequence shown here is derived from an EMBL/GenBank/DDBJ whole genome shotgun (WGS) entry which is preliminary data.</text>
</comment>
<dbReference type="PANTHER" id="PTHR13237">
    <property type="entry name" value="SOMETHING ABOUT SILENCING PROTEIN 10-RELATED"/>
    <property type="match status" value="1"/>
</dbReference>
<accession>A0A9P9ID68</accession>
<sequence>MAIDNSLTSLLATLTSSLKSATEVVPADGTAPPNDGISLLDLKNDLLLSYLQNLVFLILLKIRNQTSQGSSDKNIELQDEIVTKLVGLRVYLEKGVRPLETRLKYQIDNIIRAADDSARRTAQAEQNSKSNGVDGEDNSDDSDAGSNEGADSDEEKVGGANLAQFVREKADGDKRATNSSKDGIYRPPRITPMAMPTTQGREEKASKRMQKSATMDEYVASELSTAPLAEPSIGSTIMSGGRRTKSDKERREELERRDYEESNFTRLPKENKKDKSKRNQGRDGGWGGEEWRGLGAGLDRIERLTQKKSGSLGSLERSRKRPVQDGPRGTGAEAGDAFEKRRKVVSRYRK</sequence>
<dbReference type="OrthoDB" id="203440at2759"/>
<evidence type="ECO:0000256" key="1">
    <source>
        <dbReference type="SAM" id="MobiDB-lite"/>
    </source>
</evidence>
<organism evidence="2 3">
    <name type="scientific">Dendryphion nanum</name>
    <dbReference type="NCBI Taxonomy" id="256645"/>
    <lineage>
        <taxon>Eukaryota</taxon>
        <taxon>Fungi</taxon>
        <taxon>Dikarya</taxon>
        <taxon>Ascomycota</taxon>
        <taxon>Pezizomycotina</taxon>
        <taxon>Dothideomycetes</taxon>
        <taxon>Pleosporomycetidae</taxon>
        <taxon>Pleosporales</taxon>
        <taxon>Torulaceae</taxon>
        <taxon>Dendryphion</taxon>
    </lineage>
</organism>
<dbReference type="Proteomes" id="UP000700596">
    <property type="component" value="Unassembled WGS sequence"/>
</dbReference>
<gene>
    <name evidence="2" type="ORF">B0J11DRAFT_126973</name>
</gene>
<feature type="region of interest" description="Disordered" evidence="1">
    <location>
        <begin position="116"/>
        <end position="350"/>
    </location>
</feature>
<evidence type="ECO:0000313" key="2">
    <source>
        <dbReference type="EMBL" id="KAH7115205.1"/>
    </source>
</evidence>
<dbReference type="InterPro" id="IPR007146">
    <property type="entry name" value="Sas10/Utp3/C1D"/>
</dbReference>
<dbReference type="GO" id="GO:0032040">
    <property type="term" value="C:small-subunit processome"/>
    <property type="evidence" value="ECO:0007669"/>
    <property type="project" value="TreeGrafter"/>
</dbReference>
<dbReference type="Pfam" id="PF04000">
    <property type="entry name" value="Sas10_Utp3"/>
    <property type="match status" value="1"/>
</dbReference>
<reference evidence="2" key="1">
    <citation type="journal article" date="2021" name="Nat. Commun.">
        <title>Genetic determinants of endophytism in the Arabidopsis root mycobiome.</title>
        <authorList>
            <person name="Mesny F."/>
            <person name="Miyauchi S."/>
            <person name="Thiergart T."/>
            <person name="Pickel B."/>
            <person name="Atanasova L."/>
            <person name="Karlsson M."/>
            <person name="Huettel B."/>
            <person name="Barry K.W."/>
            <person name="Haridas S."/>
            <person name="Chen C."/>
            <person name="Bauer D."/>
            <person name="Andreopoulos W."/>
            <person name="Pangilinan J."/>
            <person name="LaButti K."/>
            <person name="Riley R."/>
            <person name="Lipzen A."/>
            <person name="Clum A."/>
            <person name="Drula E."/>
            <person name="Henrissat B."/>
            <person name="Kohler A."/>
            <person name="Grigoriev I.V."/>
            <person name="Martin F.M."/>
            <person name="Hacquard S."/>
        </authorList>
    </citation>
    <scope>NUCLEOTIDE SEQUENCE</scope>
    <source>
        <strain evidence="2">MPI-CAGE-CH-0243</strain>
    </source>
</reference>
<keyword evidence="3" id="KW-1185">Reference proteome</keyword>
<evidence type="ECO:0000313" key="3">
    <source>
        <dbReference type="Proteomes" id="UP000700596"/>
    </source>
</evidence>
<feature type="compositionally biased region" description="Basic residues" evidence="1">
    <location>
        <begin position="340"/>
        <end position="350"/>
    </location>
</feature>